<keyword evidence="2" id="KW-1185">Reference proteome</keyword>
<dbReference type="Proteomes" id="UP001485043">
    <property type="component" value="Unassembled WGS sequence"/>
</dbReference>
<comment type="caution">
    <text evidence="1">The sequence shown here is derived from an EMBL/GenBank/DDBJ whole genome shotgun (WGS) entry which is preliminary data.</text>
</comment>
<protein>
    <submittedName>
        <fullName evidence="1">Uncharacterized protein</fullName>
    </submittedName>
</protein>
<feature type="non-terminal residue" evidence="1">
    <location>
        <position position="40"/>
    </location>
</feature>
<accession>A0AAW1T907</accession>
<dbReference type="EMBL" id="JALJOV010000276">
    <property type="protein sequence ID" value="KAK9865157.1"/>
    <property type="molecule type" value="Genomic_DNA"/>
</dbReference>
<gene>
    <name evidence="1" type="ORF">WJX84_009972</name>
</gene>
<reference evidence="1 2" key="1">
    <citation type="journal article" date="2024" name="Nat. Commun.">
        <title>Phylogenomics reveals the evolutionary origins of lichenization in chlorophyte algae.</title>
        <authorList>
            <person name="Puginier C."/>
            <person name="Libourel C."/>
            <person name="Otte J."/>
            <person name="Skaloud P."/>
            <person name="Haon M."/>
            <person name="Grisel S."/>
            <person name="Petersen M."/>
            <person name="Berrin J.G."/>
            <person name="Delaux P.M."/>
            <person name="Dal Grande F."/>
            <person name="Keller J."/>
        </authorList>
    </citation>
    <scope>NUCLEOTIDE SEQUENCE [LARGE SCALE GENOMIC DNA]</scope>
    <source>
        <strain evidence="1 2">SAG 2523</strain>
    </source>
</reference>
<name>A0AAW1T907_9CHLO</name>
<proteinExistence type="predicted"/>
<evidence type="ECO:0000313" key="2">
    <source>
        <dbReference type="Proteomes" id="UP001485043"/>
    </source>
</evidence>
<evidence type="ECO:0000313" key="1">
    <source>
        <dbReference type="EMBL" id="KAK9865157.1"/>
    </source>
</evidence>
<dbReference type="AlphaFoldDB" id="A0AAW1T907"/>
<organism evidence="1 2">
    <name type="scientific">Apatococcus fuscideae</name>
    <dbReference type="NCBI Taxonomy" id="2026836"/>
    <lineage>
        <taxon>Eukaryota</taxon>
        <taxon>Viridiplantae</taxon>
        <taxon>Chlorophyta</taxon>
        <taxon>core chlorophytes</taxon>
        <taxon>Trebouxiophyceae</taxon>
        <taxon>Chlorellales</taxon>
        <taxon>Chlorellaceae</taxon>
        <taxon>Apatococcus</taxon>
    </lineage>
</organism>
<sequence>MPGPRIREEDGSALDWPSKRIRLEAYGVGAVVKVRVHNFM</sequence>